<dbReference type="SUPFAM" id="SSF52540">
    <property type="entry name" value="P-loop containing nucleoside triphosphate hydrolases"/>
    <property type="match status" value="3"/>
</dbReference>
<dbReference type="FunFam" id="3.20.180.20:FF:000002">
    <property type="entry name" value="Cytoplasmic dynein heavy chain 1"/>
    <property type="match status" value="1"/>
</dbReference>
<dbReference type="Proteomes" id="UP000007800">
    <property type="component" value="Unassembled WGS sequence"/>
</dbReference>
<feature type="coiled-coil region" evidence="14">
    <location>
        <begin position="2204"/>
        <end position="2238"/>
    </location>
</feature>
<comment type="subcellular location">
    <subcellularLocation>
        <location evidence="2">Cell projection</location>
        <location evidence="2">Cilium membrane</location>
        <topology evidence="2">Peripheral membrane protein</topology>
        <orientation evidence="2">Cytoplasmic side</orientation>
    </subcellularLocation>
    <subcellularLocation>
        <location evidence="1">Cytoplasm</location>
        <location evidence="1">Cytoskeleton</location>
    </subcellularLocation>
</comment>
<dbReference type="EMBL" id="GG680063">
    <property type="protein sequence ID" value="EER07039.1"/>
    <property type="molecule type" value="Genomic_DNA"/>
</dbReference>
<dbReference type="Pfam" id="PF12774">
    <property type="entry name" value="AAA_6"/>
    <property type="match status" value="1"/>
</dbReference>
<dbReference type="InterPro" id="IPR004273">
    <property type="entry name" value="Dynein_heavy_D6_P-loop"/>
</dbReference>
<evidence type="ECO:0000256" key="8">
    <source>
        <dbReference type="ARBA" id="ARBA00023017"/>
    </source>
</evidence>
<evidence type="ECO:0000256" key="3">
    <source>
        <dbReference type="ARBA" id="ARBA00008887"/>
    </source>
</evidence>
<dbReference type="GO" id="GO:0005874">
    <property type="term" value="C:microtubule"/>
    <property type="evidence" value="ECO:0007669"/>
    <property type="project" value="UniProtKB-KW"/>
</dbReference>
<dbReference type="SMART" id="SM00382">
    <property type="entry name" value="AAA"/>
    <property type="match status" value="2"/>
</dbReference>
<dbReference type="RefSeq" id="XP_002775223.1">
    <property type="nucleotide sequence ID" value="XM_002775177.1"/>
</dbReference>
<dbReference type="InterPro" id="IPR026983">
    <property type="entry name" value="DHC"/>
</dbReference>
<sequence>MVHLVILKAVVEEQIERYGFGPILNLIVVDLRFSLELVISLKRRVNEEIKSISERLESSLEKLSAVPESFREIAECENEVGKLSEELPSIRKHLDGLSERAVLIESTGGGVVVGLERLRELCGAVTVKVEGLGSIVEDSREKLKQRMGGRIDELEEMAERYASRWKALKPVVAVEDSPFGESVVAAEKQMGEWQNDFAEIRTFADTLRNDCEEFGMPLPEVEVYDSLEREISKAVLSWENFSEFRTILHGLGGELWLDFRPRIIRLGELIDKWRGKTKSSAWSSGDRSTSVELLLMKYFGELEEAYPVIKACMGGEAFEKEHWKILFSLIGLPRDTKLENLMVSAIIGNCRSILENESAIRNLAARAVGEITLREAISELTSWFEATPLEVSEYRTCDGESIFIIGEWQELLSGLSEQQSLCASLKDSKFFGPFRDQAERVEEKLNALDEILHVFNKVQRKWIYLEPVLGRGALPSESERFSRVDRDFRKFVNSTYGGGKSARPVNSLVVEYREKTKLSELTAMMEQLGRCQKNLIEYLEQKRVACPRLYFIGDEDLLEILGRSEEVEVVQTHLRNLFGGVHRVEIGEEKRITAMVSVMGEVVNLEESISITRSIEDWLKELDRGMVETLKKLVMRCGKNGKFSDFPGQILSLEGAIKFTKEIEESFERAESIKDIHQKLMGRLGELTKMQKDADDLSGAKLENVIMDIIHNAAVVEELVEKRVGDKEDWGWFKQLRFYSTQGGRGGDVYVKMLACRQEYSFEYQGNIPKLVHTPLTDKCFMTLMHGLHLGHGGNPYGPAGTGKTESVKALGGWLGRQVLVFNCDEGIDYKSMGRIFIGLVRCGAWGCFDEFNRLLEEQMSTISQQIEVIQSAIKGKLPMVDLLGMNVQVNHQAGIFVTMNPAGKGYGGRQKLPDNLRQLFRPVAMLVPDNDMIAEVILFSQGFRSAKMLSGRVVSLFMLSSQLLSSQQHYDWGLRALKSVLMHAGRLLAREGAVRNEEEILVTATRSSVLAKLSEEDSVQFEALLKDIFPGVETAEVDHGEVEKCVRDGIREEQMSVEEKQVSKILQLYEACKQRIGVSVVGPSGSGKTVIWRSLAEGLRRSSGRSVRVQVVNPKSISKGHLLGRMDGDTREWKDGVLTAASRRVSKEPLETMCWIVCDGDIDPEWIESLNSVLDDNRLLTLPNGERIRFNDNVNFIFETDTLSYASPATVSRLGMVYLPASGGVRVEAIVERWMKGQVGVSATMLQDWCESILYRCLEWVEQNVSLGRDVGVETTTIGLVRNVLCHVDAAIEDGLKKETFLLAVVRGLGGCINNPKQSRQLYRFAFECAKEILPDEADPQNCVWGDEEGRLIRYKSMLDEVPAWTTTIPLVQTPQVMMMLDLFQPILRSGKHFILAGPEGSGKRLLIRHALSELRDEINFRSVSMACSGGTAARDVVMKLKNLCQVGTSVKGRAYRPREGQRVVVQIEDVNLPKPDRYGTIQLVAALQGMVSHGTFNDADLEEASLEKIQFIATMAPSTALGRHAISKRFTSAVCQAWISPPNQADLRNIFCSLMRSVEDSEVMVAVTTAMVDVYEQISINFGPEMYTHYVFNPRDVSEWLQGLLRYELDCGEDATTKVVVVEAWGYESRRIFRDRLVGPKHRAKFDAILRQVAEERLGGLIRVEDFSFDYKEEGKWSSMVRKGEEGRGMLARLSKDDYKDMISTCIATYERDVGPVGITLVEEVLENLACLDRALGSGDVGSGCACVLMIGRSGGGRRDSVSLMADALGYEVMSLTPVGVDKRACLKGLKTAVVKAGGAEGKKIIIFVEDYQVVGPCREFFAVVNSLVANGDTEELIFGEEREMVYSQIKEDYQIEMRPGESIQEYLSRRTRKNLKLVLSLDPTHPHFHNVTSMNPGLFTRSMVLWNWTSWSRKTSLVVTSRNLRNILEENGRPMVSYHKALCEVAVDIHEMLNCCPKYLSTLLKLWTAVFKNNSEKIGKEKERLTRGLAKLKDMHQTVDRLTKEARVKGEELTRKEKMANEALEGIEKGLEEAAKYKAEVAILGEKTKNEEMNSKRKHATIEEELAGIRPVLEEARRAVGSIKQDNLNEIRALKMPPEAIHDVLYGVLILMGSADESWNAMRKFLSGSGVIQKVLNFDARKVSEKTRGEVEKLLESRGRSFEDAVIRRASLAAAPLALWVKAIVRYSRVMEKVAPMEAQLHEAEEDLHAARLRLHQCEEEREKISAKVKEMQKEFAARTGEAEALRNGVEQARGTLAKAVGLLEGLGDEKKRWEGESDRITVKTECLPVESMLAAAYTVHLGGLGDDERGEYLSDWEAKLTAKSIQIERFSFIGFMANDGEMLKLKGQDSKRRVVGENAMMILKNYKVAVPLVTDPTEKAEIWLKRNLKENGVALTEAVDDGNLGFLHALELSLRFGKTILVNLSEAKIHPILFPVLRGDCRCIGSRKVVYLAERSVDYSEDFCIFLTSRDPAILKLLPPDMRSLVIGVNFSVTRQGLVRQLLGIVLKHDRPEIEKRKNELLAEEAGLKTRLADLENELLEQLGIVEGDILENAKLVESLGRTGASARSVAESLQESARLQDAIDEQRAVFRRIAVEGSEFFMLMSDMKKIGPMYRFSLNEFIEIFEASLGDTKSAQMDDDVEGRVEEISTRLKGKVLEYVGRTLFKRDRLMFAVMMARSVVGGAMKEEEWELFMGNFVARDGIPPLGEGHLAWCPVERKVQLAKLFVASPDLNAKAEMDKSSLWQEWMQEDACEEKFPQAIALKLTSFQKVLIVQALRPDRLESALTRFTIEVLTVSSVSPSTASLQSLSEAPHHSGGALPVLFIVTPGADPTRELTEHAAATGSLRRHKLVSMAIGGGNEGEALELLRRGMAEGYWVLIVNLHLALAWAGRIEVELRSGDPHRNFRCWLTTEPRDDFPRMLLESSLKVAFEFPPGVRDNVKRICESWDARWFEAGNIQRSQILFLCAWFHAIVQERASFLPQGWTKDYEFSTGDLKSACETVLQVVKEDGSGAR</sequence>
<evidence type="ECO:0000256" key="7">
    <source>
        <dbReference type="ARBA" id="ARBA00022840"/>
    </source>
</evidence>
<gene>
    <name evidence="16" type="ORF">Pmar_PMAR015450</name>
</gene>
<keyword evidence="9 14" id="KW-0175">Coiled coil</keyword>
<keyword evidence="17" id="KW-1185">Reference proteome</keyword>
<dbReference type="InterPro" id="IPR043157">
    <property type="entry name" value="Dynein_AAA1S"/>
</dbReference>
<evidence type="ECO:0000256" key="13">
    <source>
        <dbReference type="ARBA" id="ARBA00023273"/>
    </source>
</evidence>
<dbReference type="Gene3D" id="1.10.8.710">
    <property type="match status" value="1"/>
</dbReference>
<dbReference type="Pfam" id="PF12775">
    <property type="entry name" value="AAA_7"/>
    <property type="match status" value="1"/>
</dbReference>
<dbReference type="FunFam" id="3.40.50.300:FF:000071">
    <property type="entry name" value="Cytoplasmic dynein heavy chain 1"/>
    <property type="match status" value="1"/>
</dbReference>
<keyword evidence="6" id="KW-0547">Nucleotide-binding</keyword>
<keyword evidence="10" id="KW-0969">Cilium</keyword>
<proteinExistence type="inferred from homology"/>
<evidence type="ECO:0000256" key="6">
    <source>
        <dbReference type="ARBA" id="ARBA00022741"/>
    </source>
</evidence>
<dbReference type="Pfam" id="PF21264">
    <property type="entry name" value="DYNC2H1_AAA_dom"/>
    <property type="match status" value="1"/>
</dbReference>
<dbReference type="OMA" id="WCKERVS"/>
<comment type="similarity">
    <text evidence="3">Belongs to the dynein heavy chain family.</text>
</comment>
<dbReference type="Gene3D" id="3.20.180.20">
    <property type="entry name" value="Dynein heavy chain, N-terminal domain 2"/>
    <property type="match status" value="1"/>
</dbReference>
<dbReference type="GO" id="GO:0051959">
    <property type="term" value="F:dynein light intermediate chain binding"/>
    <property type="evidence" value="ECO:0007669"/>
    <property type="project" value="InterPro"/>
</dbReference>
<dbReference type="GO" id="GO:0007018">
    <property type="term" value="P:microtubule-based movement"/>
    <property type="evidence" value="ECO:0007669"/>
    <property type="project" value="InterPro"/>
</dbReference>
<dbReference type="InterPro" id="IPR042228">
    <property type="entry name" value="Dynein_linker_3"/>
</dbReference>
<dbReference type="GO" id="GO:0060271">
    <property type="term" value="P:cilium assembly"/>
    <property type="evidence" value="ECO:0007669"/>
    <property type="project" value="UniProtKB-ARBA"/>
</dbReference>
<dbReference type="GO" id="GO:0030286">
    <property type="term" value="C:dynein complex"/>
    <property type="evidence" value="ECO:0007669"/>
    <property type="project" value="UniProtKB-KW"/>
</dbReference>
<dbReference type="InterPro" id="IPR054354">
    <property type="entry name" value="DYNC2H1-like_lid"/>
</dbReference>
<keyword evidence="13" id="KW-0966">Cell projection</keyword>
<dbReference type="Gene3D" id="1.20.58.1120">
    <property type="match status" value="1"/>
</dbReference>
<dbReference type="InParanoid" id="C5L883"/>
<dbReference type="GO" id="GO:0008104">
    <property type="term" value="P:intracellular protein localization"/>
    <property type="evidence" value="ECO:0007669"/>
    <property type="project" value="UniProtKB-ARBA"/>
</dbReference>
<evidence type="ECO:0000256" key="2">
    <source>
        <dbReference type="ARBA" id="ARBA00004522"/>
    </source>
</evidence>
<dbReference type="PANTHER" id="PTHR45703">
    <property type="entry name" value="DYNEIN HEAVY CHAIN"/>
    <property type="match status" value="1"/>
</dbReference>
<dbReference type="Pfam" id="PF22597">
    <property type="entry name" value="DYN_lid"/>
    <property type="match status" value="1"/>
</dbReference>
<evidence type="ECO:0000256" key="12">
    <source>
        <dbReference type="ARBA" id="ARBA00023212"/>
    </source>
</evidence>
<keyword evidence="4" id="KW-0963">Cytoplasm</keyword>
<dbReference type="InterPro" id="IPR024743">
    <property type="entry name" value="Dynein_HC_stalk"/>
</dbReference>
<dbReference type="FunFam" id="1.20.920.20:FF:000002">
    <property type="entry name" value="Cytoplasmic dynein 1 heavy chain"/>
    <property type="match status" value="1"/>
</dbReference>
<evidence type="ECO:0000256" key="1">
    <source>
        <dbReference type="ARBA" id="ARBA00004245"/>
    </source>
</evidence>
<dbReference type="Pfam" id="PF03028">
    <property type="entry name" value="Dynein_heavy"/>
    <property type="match status" value="1"/>
</dbReference>
<evidence type="ECO:0000313" key="16">
    <source>
        <dbReference type="EMBL" id="EER07039.1"/>
    </source>
</evidence>
<evidence type="ECO:0000256" key="14">
    <source>
        <dbReference type="SAM" id="Coils"/>
    </source>
</evidence>
<dbReference type="GO" id="GO:0008569">
    <property type="term" value="F:minus-end-directed microtubule motor activity"/>
    <property type="evidence" value="ECO:0007669"/>
    <property type="project" value="InterPro"/>
</dbReference>
<dbReference type="InterPro" id="IPR042222">
    <property type="entry name" value="Dynein_2_N"/>
</dbReference>
<dbReference type="Gene3D" id="1.20.140.100">
    <property type="entry name" value="Dynein heavy chain, N-terminal domain 2"/>
    <property type="match status" value="1"/>
</dbReference>
<dbReference type="Gene3D" id="1.20.920.30">
    <property type="match status" value="1"/>
</dbReference>
<dbReference type="PANTHER" id="PTHR45703:SF22">
    <property type="entry name" value="DYNEIN CYTOPLASMIC 2 HEAVY CHAIN 1"/>
    <property type="match status" value="1"/>
</dbReference>
<keyword evidence="12" id="KW-0206">Cytoskeleton</keyword>
<reference evidence="16 17" key="1">
    <citation type="submission" date="2008-07" db="EMBL/GenBank/DDBJ databases">
        <authorList>
            <person name="El-Sayed N."/>
            <person name="Caler E."/>
            <person name="Inman J."/>
            <person name="Amedeo P."/>
            <person name="Hass B."/>
            <person name="Wortman J."/>
        </authorList>
    </citation>
    <scope>NUCLEOTIDE SEQUENCE [LARGE SCALE GENOMIC DNA]</scope>
    <source>
        <strain evidence="17">ATCC 50983 / TXsc</strain>
    </source>
</reference>
<keyword evidence="11" id="KW-0505">Motor protein</keyword>
<dbReference type="InterPro" id="IPR027417">
    <property type="entry name" value="P-loop_NTPase"/>
</dbReference>
<dbReference type="InterPro" id="IPR041658">
    <property type="entry name" value="AAA_lid_11"/>
</dbReference>
<dbReference type="InterPro" id="IPR049400">
    <property type="entry name" value="DYNC2H1_AAA_dom"/>
</dbReference>
<dbReference type="GO" id="GO:0060170">
    <property type="term" value="C:ciliary membrane"/>
    <property type="evidence" value="ECO:0007669"/>
    <property type="project" value="UniProtKB-SubCell"/>
</dbReference>
<dbReference type="Pfam" id="PF18198">
    <property type="entry name" value="AAA_lid_11"/>
    <property type="match status" value="1"/>
</dbReference>
<dbReference type="InterPro" id="IPR013602">
    <property type="entry name" value="Dynein_heavy_linker"/>
</dbReference>
<keyword evidence="5" id="KW-0493">Microtubule</keyword>
<keyword evidence="8" id="KW-0243">Dynein</keyword>
<dbReference type="InterPro" id="IPR042219">
    <property type="entry name" value="AAA_lid_11_sf"/>
</dbReference>
<dbReference type="InterPro" id="IPR024317">
    <property type="entry name" value="Dynein_heavy_chain_D4_dom"/>
</dbReference>
<feature type="domain" description="AAA+ ATPase" evidence="15">
    <location>
        <begin position="1075"/>
        <end position="1426"/>
    </location>
</feature>
<evidence type="ECO:0000256" key="9">
    <source>
        <dbReference type="ARBA" id="ARBA00023054"/>
    </source>
</evidence>
<dbReference type="Gene3D" id="3.40.50.300">
    <property type="entry name" value="P-loop containing nucleotide triphosphate hydrolases"/>
    <property type="match status" value="5"/>
</dbReference>
<dbReference type="Pfam" id="PF08393">
    <property type="entry name" value="DHC_N2"/>
    <property type="match status" value="1"/>
</dbReference>
<dbReference type="FunFam" id="1.10.8.710:FF:000001">
    <property type="entry name" value="Dynein axonemal heavy chain 2"/>
    <property type="match status" value="1"/>
</dbReference>
<dbReference type="GO" id="GO:0045505">
    <property type="term" value="F:dynein intermediate chain binding"/>
    <property type="evidence" value="ECO:0007669"/>
    <property type="project" value="InterPro"/>
</dbReference>
<dbReference type="OrthoDB" id="419419at2759"/>
<dbReference type="Pfam" id="PF12777">
    <property type="entry name" value="MT"/>
    <property type="match status" value="1"/>
</dbReference>
<dbReference type="GO" id="GO:0005524">
    <property type="term" value="F:ATP binding"/>
    <property type="evidence" value="ECO:0007669"/>
    <property type="project" value="UniProtKB-KW"/>
</dbReference>
<name>C5L883_PERM5</name>
<dbReference type="Gene3D" id="1.10.8.720">
    <property type="entry name" value="Region D6 of dynein motor"/>
    <property type="match status" value="1"/>
</dbReference>
<dbReference type="Gene3D" id="1.10.8.1220">
    <property type="match status" value="1"/>
</dbReference>
<dbReference type="InterPro" id="IPR003593">
    <property type="entry name" value="AAA+_ATPase"/>
</dbReference>
<accession>C5L883</accession>
<evidence type="ECO:0000256" key="5">
    <source>
        <dbReference type="ARBA" id="ARBA00022701"/>
    </source>
</evidence>
<feature type="domain" description="AAA+ ATPase" evidence="15">
    <location>
        <begin position="792"/>
        <end position="931"/>
    </location>
</feature>
<evidence type="ECO:0000256" key="10">
    <source>
        <dbReference type="ARBA" id="ARBA00023069"/>
    </source>
</evidence>
<evidence type="ECO:0000256" key="4">
    <source>
        <dbReference type="ARBA" id="ARBA00022490"/>
    </source>
</evidence>
<organism evidence="17">
    <name type="scientific">Perkinsus marinus (strain ATCC 50983 / TXsc)</name>
    <dbReference type="NCBI Taxonomy" id="423536"/>
    <lineage>
        <taxon>Eukaryota</taxon>
        <taxon>Sar</taxon>
        <taxon>Alveolata</taxon>
        <taxon>Perkinsozoa</taxon>
        <taxon>Perkinsea</taxon>
        <taxon>Perkinsida</taxon>
        <taxon>Perkinsidae</taxon>
        <taxon>Perkinsus</taxon>
    </lineage>
</organism>
<dbReference type="Pfam" id="PF12780">
    <property type="entry name" value="AAA_8"/>
    <property type="match status" value="1"/>
</dbReference>
<dbReference type="GeneID" id="9059449"/>
<evidence type="ECO:0000259" key="15">
    <source>
        <dbReference type="SMART" id="SM00382"/>
    </source>
</evidence>
<keyword evidence="7" id="KW-0067">ATP-binding</keyword>
<dbReference type="Pfam" id="PF12781">
    <property type="entry name" value="AAA_9"/>
    <property type="match status" value="1"/>
</dbReference>
<evidence type="ECO:0000313" key="17">
    <source>
        <dbReference type="Proteomes" id="UP000007800"/>
    </source>
</evidence>
<dbReference type="InterPro" id="IPR035706">
    <property type="entry name" value="AAA_9"/>
</dbReference>
<dbReference type="Gene3D" id="6.10.140.1060">
    <property type="match status" value="1"/>
</dbReference>
<dbReference type="InterPro" id="IPR035699">
    <property type="entry name" value="AAA_6"/>
</dbReference>
<evidence type="ECO:0000256" key="11">
    <source>
        <dbReference type="ARBA" id="ARBA00023175"/>
    </source>
</evidence>
<protein>
    <submittedName>
        <fullName evidence="16">Dynein beta chain, ciliary, putative</fullName>
    </submittedName>
</protein>
<dbReference type="Gene3D" id="1.20.920.20">
    <property type="match status" value="1"/>
</dbReference>